<evidence type="ECO:0000313" key="2">
    <source>
        <dbReference type="Proteomes" id="UP000034883"/>
    </source>
</evidence>
<keyword evidence="2" id="KW-1185">Reference proteome</keyword>
<dbReference type="KEGG" id="samy:DB32_005395"/>
<evidence type="ECO:0000313" key="1">
    <source>
        <dbReference type="EMBL" id="AKF08246.1"/>
    </source>
</evidence>
<dbReference type="EMBL" id="CP011125">
    <property type="protein sequence ID" value="AKF08246.1"/>
    <property type="molecule type" value="Genomic_DNA"/>
</dbReference>
<dbReference type="InterPro" id="IPR007463">
    <property type="entry name" value="DUF507"/>
</dbReference>
<dbReference type="Pfam" id="PF04368">
    <property type="entry name" value="DUF507"/>
    <property type="match status" value="1"/>
</dbReference>
<dbReference type="STRING" id="927083.DB32_005395"/>
<reference evidence="1 2" key="1">
    <citation type="submission" date="2015-03" db="EMBL/GenBank/DDBJ databases">
        <title>Genome assembly of Sandaracinus amylolyticus DSM 53668.</title>
        <authorList>
            <person name="Sharma G."/>
            <person name="Subramanian S."/>
        </authorList>
    </citation>
    <scope>NUCLEOTIDE SEQUENCE [LARGE SCALE GENOMIC DNA]</scope>
    <source>
        <strain evidence="1 2">DSM 53668</strain>
    </source>
</reference>
<sequence length="170" mass="19718">MRLFSGKVPVIAQEIVRTLTEGGDIETEAPNEVQADIESVLKEYLRQERRVTDEAKSRMEIRGMTYSELGKMKSQVAKDLKLSTGEDTLPYILEQVLEMLFHSNNVEEVFAEDNVLRKKITAILRRHMDVEQELDREVRSKIKNLEEGTAAFETEYARVMDQIKRNKRLT</sequence>
<name>A0A0F6W643_9BACT</name>
<proteinExistence type="predicted"/>
<organism evidence="1 2">
    <name type="scientific">Sandaracinus amylolyticus</name>
    <dbReference type="NCBI Taxonomy" id="927083"/>
    <lineage>
        <taxon>Bacteria</taxon>
        <taxon>Pseudomonadati</taxon>
        <taxon>Myxococcota</taxon>
        <taxon>Polyangia</taxon>
        <taxon>Polyangiales</taxon>
        <taxon>Sandaracinaceae</taxon>
        <taxon>Sandaracinus</taxon>
    </lineage>
</organism>
<gene>
    <name evidence="1" type="ORF">DB32_005395</name>
</gene>
<protein>
    <recommendedName>
        <fullName evidence="3">DUF507 domain-containing protein</fullName>
    </recommendedName>
</protein>
<accession>A0A0F6W643</accession>
<dbReference type="AlphaFoldDB" id="A0A0F6W643"/>
<dbReference type="RefSeq" id="WP_053235413.1">
    <property type="nucleotide sequence ID" value="NZ_CP011125.1"/>
</dbReference>
<dbReference type="Proteomes" id="UP000034883">
    <property type="component" value="Chromosome"/>
</dbReference>
<evidence type="ECO:0008006" key="3">
    <source>
        <dbReference type="Google" id="ProtNLM"/>
    </source>
</evidence>